<dbReference type="EMBL" id="LT629740">
    <property type="protein sequence ID" value="SDS56906.1"/>
    <property type="molecule type" value="Genomic_DNA"/>
</dbReference>
<dbReference type="AlphaFoldDB" id="A0A1H1TA62"/>
<dbReference type="InterPro" id="IPR021109">
    <property type="entry name" value="Peptidase_aspartic_dom_sf"/>
</dbReference>
<dbReference type="OrthoDB" id="3521766at2"/>
<gene>
    <name evidence="2" type="ORF">SAMN05216490_1395</name>
</gene>
<dbReference type="Pfam" id="PF17820">
    <property type="entry name" value="PDZ_6"/>
    <property type="match status" value="1"/>
</dbReference>
<feature type="domain" description="PDZ" evidence="1">
    <location>
        <begin position="331"/>
        <end position="401"/>
    </location>
</feature>
<reference evidence="2 3" key="1">
    <citation type="submission" date="2016-10" db="EMBL/GenBank/DDBJ databases">
        <authorList>
            <person name="de Groot N.N."/>
        </authorList>
    </citation>
    <scope>NUCLEOTIDE SEQUENCE [LARGE SCALE GENOMIC DNA]</scope>
    <source>
        <strain evidence="2 3">MP1X4</strain>
    </source>
</reference>
<evidence type="ECO:0000313" key="2">
    <source>
        <dbReference type="EMBL" id="SDS56906.1"/>
    </source>
</evidence>
<dbReference type="SMART" id="SM00228">
    <property type="entry name" value="PDZ"/>
    <property type="match status" value="1"/>
</dbReference>
<evidence type="ECO:0000259" key="1">
    <source>
        <dbReference type="SMART" id="SM00228"/>
    </source>
</evidence>
<dbReference type="SUPFAM" id="SSF50156">
    <property type="entry name" value="PDZ domain-like"/>
    <property type="match status" value="1"/>
</dbReference>
<proteinExistence type="predicted"/>
<evidence type="ECO:0000313" key="3">
    <source>
        <dbReference type="Proteomes" id="UP000199679"/>
    </source>
</evidence>
<dbReference type="Gene3D" id="2.40.70.10">
    <property type="entry name" value="Acid Proteases"/>
    <property type="match status" value="1"/>
</dbReference>
<dbReference type="InterPro" id="IPR034122">
    <property type="entry name" value="Retropepsin-like_bacterial"/>
</dbReference>
<dbReference type="Pfam" id="PF13650">
    <property type="entry name" value="Asp_protease_2"/>
    <property type="match status" value="1"/>
</dbReference>
<organism evidence="2 3">
    <name type="scientific">Mucilaginibacter mallensis</name>
    <dbReference type="NCBI Taxonomy" id="652787"/>
    <lineage>
        <taxon>Bacteria</taxon>
        <taxon>Pseudomonadati</taxon>
        <taxon>Bacteroidota</taxon>
        <taxon>Sphingobacteriia</taxon>
        <taxon>Sphingobacteriales</taxon>
        <taxon>Sphingobacteriaceae</taxon>
        <taxon>Mucilaginibacter</taxon>
    </lineage>
</organism>
<accession>A0A1H1TA62</accession>
<dbReference type="Gene3D" id="2.30.42.10">
    <property type="match status" value="1"/>
</dbReference>
<dbReference type="Proteomes" id="UP000199679">
    <property type="component" value="Chromosome I"/>
</dbReference>
<dbReference type="InterPro" id="IPR001478">
    <property type="entry name" value="PDZ"/>
</dbReference>
<dbReference type="CDD" id="cd05483">
    <property type="entry name" value="retropepsin_like_bacteria"/>
    <property type="match status" value="1"/>
</dbReference>
<name>A0A1H1TA62_MUCMA</name>
<dbReference type="STRING" id="652787.SAMN05216490_1395"/>
<dbReference type="InterPro" id="IPR036034">
    <property type="entry name" value="PDZ_sf"/>
</dbReference>
<sequence>MKRVYNPGVRILLCICLTALVLYGQLLRAQSFDLDKGHNHVTIPFRMVRNMIIIKLTINGKGPFNFILDTGVGLMIITDPDIIDSLNINHKHPIKLHGLGQGDDLEAQLTSALDIKVHGLTSHNVGAAILMKDFLGLSNCAGMPIHGLLGYEFFSNVVVKINFQDSTLFVFRPAQIKKYAKGEKLPLSIENNKPYLQANVTLPNGAEKKCKLIMDIGAGHPLSLENFLNTNELPHNFIRANLGQGFNGPIDGYISRIPKIVLGRFSIENLLTSFPTKHPESISYDAVLRDGNLGLGLLKRFAMIIDYPDSAIYLKPFKQLKAPFEHDMSGLEYYATGDGYKHVIIDRVEPGSAGDLIGLEKDDEIVSINFKSVASMTIEDIDELFKSGDNRSLLLEVFHDNKYDRVILTLKRRI</sequence>
<keyword evidence="3" id="KW-1185">Reference proteome</keyword>
<dbReference type="RefSeq" id="WP_091370640.1">
    <property type="nucleotide sequence ID" value="NZ_LT629740.1"/>
</dbReference>
<protein>
    <submittedName>
        <fullName evidence="2">PDZ domain (Also known as DHR or GLGF)</fullName>
    </submittedName>
</protein>
<dbReference type="InterPro" id="IPR041489">
    <property type="entry name" value="PDZ_6"/>
</dbReference>